<dbReference type="AlphaFoldDB" id="A0A7Z0IJL6"/>
<dbReference type="Proteomes" id="UP000527616">
    <property type="component" value="Unassembled WGS sequence"/>
</dbReference>
<proteinExistence type="predicted"/>
<evidence type="ECO:0000259" key="1">
    <source>
        <dbReference type="Pfam" id="PF00561"/>
    </source>
</evidence>
<evidence type="ECO:0000313" key="3">
    <source>
        <dbReference type="Proteomes" id="UP000527616"/>
    </source>
</evidence>
<feature type="domain" description="AB hydrolase-1" evidence="1">
    <location>
        <begin position="16"/>
        <end position="116"/>
    </location>
</feature>
<dbReference type="InterPro" id="IPR000073">
    <property type="entry name" value="AB_hydrolase_1"/>
</dbReference>
<dbReference type="EMBL" id="JACBZS010000001">
    <property type="protein sequence ID" value="NYI69561.1"/>
    <property type="molecule type" value="Genomic_DNA"/>
</dbReference>
<dbReference type="InterPro" id="IPR029058">
    <property type="entry name" value="AB_hydrolase_fold"/>
</dbReference>
<evidence type="ECO:0000313" key="2">
    <source>
        <dbReference type="EMBL" id="NYI69561.1"/>
    </source>
</evidence>
<organism evidence="2 3">
    <name type="scientific">Naumannella cuiyingiana</name>
    <dbReference type="NCBI Taxonomy" id="1347891"/>
    <lineage>
        <taxon>Bacteria</taxon>
        <taxon>Bacillati</taxon>
        <taxon>Actinomycetota</taxon>
        <taxon>Actinomycetes</taxon>
        <taxon>Propionibacteriales</taxon>
        <taxon>Propionibacteriaceae</taxon>
        <taxon>Naumannella</taxon>
    </lineage>
</organism>
<name>A0A7Z0IJL6_9ACTN</name>
<dbReference type="GO" id="GO:0003824">
    <property type="term" value="F:catalytic activity"/>
    <property type="evidence" value="ECO:0007669"/>
    <property type="project" value="UniProtKB-ARBA"/>
</dbReference>
<sequence length="211" mass="22529">MSEPQPEPGAQDAPRLLVFLHGLGETPLVWQDQVVAMAPGWQPLTPWIAGTKPTDSGAFDLGAAVDALARLPQLHGVQRISLCGRSLGAAVAIRLAADHPELVDRLVLVDPLLGLPGWARASQRMAVKLMPRSRLADRNIDKDRLLAAIDALGRVDVTGRLGEVRAASLVLADGADERAVRLVERGLPDGRYARLGDGGLNAAIWEFLEPA</sequence>
<protein>
    <submittedName>
        <fullName evidence="2">Pimeloyl-ACP methyl ester carboxylesterase</fullName>
    </submittedName>
</protein>
<gene>
    <name evidence="2" type="ORF">GGQ54_000121</name>
</gene>
<dbReference type="SUPFAM" id="SSF53474">
    <property type="entry name" value="alpha/beta-Hydrolases"/>
    <property type="match status" value="1"/>
</dbReference>
<accession>A0A7Z0IJL6</accession>
<dbReference type="RefSeq" id="WP_179443618.1">
    <property type="nucleotide sequence ID" value="NZ_JACBZS010000001.1"/>
</dbReference>
<reference evidence="2 3" key="1">
    <citation type="submission" date="2020-07" db="EMBL/GenBank/DDBJ databases">
        <title>Sequencing the genomes of 1000 actinobacteria strains.</title>
        <authorList>
            <person name="Klenk H.-P."/>
        </authorList>
    </citation>
    <scope>NUCLEOTIDE SEQUENCE [LARGE SCALE GENOMIC DNA]</scope>
    <source>
        <strain evidence="2 3">DSM 103164</strain>
    </source>
</reference>
<keyword evidence="3" id="KW-1185">Reference proteome</keyword>
<dbReference type="Gene3D" id="3.40.50.1820">
    <property type="entry name" value="alpha/beta hydrolase"/>
    <property type="match status" value="1"/>
</dbReference>
<comment type="caution">
    <text evidence="2">The sequence shown here is derived from an EMBL/GenBank/DDBJ whole genome shotgun (WGS) entry which is preliminary data.</text>
</comment>
<dbReference type="Pfam" id="PF00561">
    <property type="entry name" value="Abhydrolase_1"/>
    <property type="match status" value="1"/>
</dbReference>